<gene>
    <name evidence="1" type="ORF">J2X07_001701</name>
</gene>
<evidence type="ECO:0000313" key="1">
    <source>
        <dbReference type="EMBL" id="MDR7072724.1"/>
    </source>
</evidence>
<comment type="caution">
    <text evidence="1">The sequence shown here is derived from an EMBL/GenBank/DDBJ whole genome shotgun (WGS) entry which is preliminary data.</text>
</comment>
<sequence length="133" mass="15695">MKHYYGYESEEVIPDQMTIIDSADDLFIFEKPLLDKELIPLLKVHPQKTTKLFDDYGFFSDNGNCYLYFEMICAFLISKGNEQQVTMFLFQVEEELIAIHEDIKPIFILGRQHDLLIQKWAASYKVEIEFLIS</sequence>
<reference evidence="1 2" key="1">
    <citation type="submission" date="2023-07" db="EMBL/GenBank/DDBJ databases">
        <title>Sorghum-associated microbial communities from plants grown in Nebraska, USA.</title>
        <authorList>
            <person name="Schachtman D."/>
        </authorList>
    </citation>
    <scope>NUCLEOTIDE SEQUENCE [LARGE SCALE GENOMIC DNA]</scope>
    <source>
        <strain evidence="1 2">BE211</strain>
    </source>
</reference>
<protein>
    <submittedName>
        <fullName evidence="1">Uncharacterized protein</fullName>
    </submittedName>
</protein>
<evidence type="ECO:0000313" key="2">
    <source>
        <dbReference type="Proteomes" id="UP001258181"/>
    </source>
</evidence>
<accession>A0ABU1TZS5</accession>
<keyword evidence="2" id="KW-1185">Reference proteome</keyword>
<proteinExistence type="predicted"/>
<name>A0ABU1TZS5_9BACL</name>
<dbReference type="EMBL" id="JAVDWA010000002">
    <property type="protein sequence ID" value="MDR7072724.1"/>
    <property type="molecule type" value="Genomic_DNA"/>
</dbReference>
<dbReference type="RefSeq" id="WP_310258012.1">
    <property type="nucleotide sequence ID" value="NZ_JAVDWA010000002.1"/>
</dbReference>
<dbReference type="Proteomes" id="UP001258181">
    <property type="component" value="Unassembled WGS sequence"/>
</dbReference>
<organism evidence="1 2">
    <name type="scientific">Fictibacillus barbaricus</name>
    <dbReference type="NCBI Taxonomy" id="182136"/>
    <lineage>
        <taxon>Bacteria</taxon>
        <taxon>Bacillati</taxon>
        <taxon>Bacillota</taxon>
        <taxon>Bacilli</taxon>
        <taxon>Bacillales</taxon>
        <taxon>Fictibacillaceae</taxon>
        <taxon>Fictibacillus</taxon>
    </lineage>
</organism>